<dbReference type="STRING" id="180498.A0A067KXY5"/>
<feature type="compositionally biased region" description="Basic and acidic residues" evidence="1">
    <location>
        <begin position="84"/>
        <end position="104"/>
    </location>
</feature>
<evidence type="ECO:0000313" key="2">
    <source>
        <dbReference type="EMBL" id="KDP41076.1"/>
    </source>
</evidence>
<dbReference type="SUPFAM" id="SSF50978">
    <property type="entry name" value="WD40 repeat-like"/>
    <property type="match status" value="1"/>
</dbReference>
<evidence type="ECO:0000256" key="1">
    <source>
        <dbReference type="SAM" id="MobiDB-lite"/>
    </source>
</evidence>
<reference evidence="2 3" key="1">
    <citation type="journal article" date="2014" name="PLoS ONE">
        <title>Global Analysis of Gene Expression Profiles in Physic Nut (Jatropha curcas L.) Seedlings Exposed to Salt Stress.</title>
        <authorList>
            <person name="Zhang L."/>
            <person name="Zhang C."/>
            <person name="Wu P."/>
            <person name="Chen Y."/>
            <person name="Li M."/>
            <person name="Jiang H."/>
            <person name="Wu G."/>
        </authorList>
    </citation>
    <scope>NUCLEOTIDE SEQUENCE [LARGE SCALE GENOMIC DNA]</scope>
    <source>
        <strain evidence="3">cv. GZQX0401</strain>
        <tissue evidence="2">Young leaves</tissue>
    </source>
</reference>
<dbReference type="Gene3D" id="2.130.10.10">
    <property type="entry name" value="YVTN repeat-like/Quinoprotein amine dehydrogenase"/>
    <property type="match status" value="1"/>
</dbReference>
<organism evidence="2 3">
    <name type="scientific">Jatropha curcas</name>
    <name type="common">Barbados nut</name>
    <dbReference type="NCBI Taxonomy" id="180498"/>
    <lineage>
        <taxon>Eukaryota</taxon>
        <taxon>Viridiplantae</taxon>
        <taxon>Streptophyta</taxon>
        <taxon>Embryophyta</taxon>
        <taxon>Tracheophyta</taxon>
        <taxon>Spermatophyta</taxon>
        <taxon>Magnoliopsida</taxon>
        <taxon>eudicotyledons</taxon>
        <taxon>Gunneridae</taxon>
        <taxon>Pentapetalae</taxon>
        <taxon>rosids</taxon>
        <taxon>fabids</taxon>
        <taxon>Malpighiales</taxon>
        <taxon>Euphorbiaceae</taxon>
        <taxon>Crotonoideae</taxon>
        <taxon>Jatropheae</taxon>
        <taxon>Jatropha</taxon>
    </lineage>
</organism>
<dbReference type="InterPro" id="IPR015943">
    <property type="entry name" value="WD40/YVTN_repeat-like_dom_sf"/>
</dbReference>
<dbReference type="OrthoDB" id="8883818at2759"/>
<proteinExistence type="predicted"/>
<sequence>MLEAVYRNSSIEWKPSPVVALATSADDSQVAAAREDGSLEIWLVSPGSVVSEWDLFHLKQKTVLESIGVSIWQMAVAPSSNPPCEKDIEAKHLGNGFSDKKNDTDDQQSSESGDDSDSDELHEQFAIEDPHVAIACDDGCVRIYTIPDSDELIYNKTLPRVNGVIYFFSDHRISH</sequence>
<feature type="region of interest" description="Disordered" evidence="1">
    <location>
        <begin position="79"/>
        <end position="121"/>
    </location>
</feature>
<name>A0A067KXY5_JATCU</name>
<dbReference type="Proteomes" id="UP000027138">
    <property type="component" value="Unassembled WGS sequence"/>
</dbReference>
<accession>A0A067KXY5</accession>
<feature type="compositionally biased region" description="Acidic residues" evidence="1">
    <location>
        <begin position="105"/>
        <end position="118"/>
    </location>
</feature>
<evidence type="ECO:0000313" key="3">
    <source>
        <dbReference type="Proteomes" id="UP000027138"/>
    </source>
</evidence>
<gene>
    <name evidence="2" type="ORF">JCGZ_03745</name>
</gene>
<dbReference type="GO" id="GO:0010073">
    <property type="term" value="P:meristem maintenance"/>
    <property type="evidence" value="ECO:0007669"/>
    <property type="project" value="InterPro"/>
</dbReference>
<dbReference type="AlphaFoldDB" id="A0A067KXY5"/>
<dbReference type="EMBL" id="KK914322">
    <property type="protein sequence ID" value="KDP41076.1"/>
    <property type="molecule type" value="Genomic_DNA"/>
</dbReference>
<dbReference type="PANTHER" id="PTHR45086:SF1">
    <property type="entry name" value="WD REPEAT-CONTAINING PROTEIN PCN"/>
    <property type="match status" value="1"/>
</dbReference>
<dbReference type="GO" id="GO:0035266">
    <property type="term" value="P:meristem growth"/>
    <property type="evidence" value="ECO:0007669"/>
    <property type="project" value="InterPro"/>
</dbReference>
<keyword evidence="3" id="KW-1185">Reference proteome</keyword>
<dbReference type="InterPro" id="IPR036322">
    <property type="entry name" value="WD40_repeat_dom_sf"/>
</dbReference>
<dbReference type="InterPro" id="IPR044622">
    <property type="entry name" value="PCN"/>
</dbReference>
<protein>
    <submittedName>
        <fullName evidence="2">Uncharacterized protein</fullName>
    </submittedName>
</protein>
<dbReference type="PANTHER" id="PTHR45086">
    <property type="entry name" value="WD REPEAT-CONTAINING PROTEIN PCN"/>
    <property type="match status" value="1"/>
</dbReference>